<proteinExistence type="predicted"/>
<sequence>MATAKLVTLAIRTLAKPIATSLKSRATQHEAFRKVWETYRGSRSRAHARDRVDDKFEELQHELRELRDIVQHGHTPTKSDVALTTPKSADEQALHSLRLSTQLLWKLAERHGWLSDQSLVEEMHWALQDESEPNKQARIDSDSDAVLHPNSDASLRSRASHTPDASSGKQLNVPPTASSQATGPVSHESQPSQAPEASQTPSQESNNGSPSAQELGRQRAHAIIQEIRQQTSPTPIQLPSLDSMRSGSASIFGSLTFRLPTLHHDPRSFLQWTSPAAFEAFSSFT</sequence>
<organism evidence="2 3">
    <name type="scientific">Malassezia psittaci</name>
    <dbReference type="NCBI Taxonomy" id="1821823"/>
    <lineage>
        <taxon>Eukaryota</taxon>
        <taxon>Fungi</taxon>
        <taxon>Dikarya</taxon>
        <taxon>Basidiomycota</taxon>
        <taxon>Ustilaginomycotina</taxon>
        <taxon>Malasseziomycetes</taxon>
        <taxon>Malasseziales</taxon>
        <taxon>Malasseziaceae</taxon>
        <taxon>Malassezia</taxon>
    </lineage>
</organism>
<name>A0AAF0FCQ6_9BASI</name>
<evidence type="ECO:0000313" key="2">
    <source>
        <dbReference type="EMBL" id="WFD44059.1"/>
    </source>
</evidence>
<feature type="compositionally biased region" description="Polar residues" evidence="1">
    <location>
        <begin position="163"/>
        <end position="212"/>
    </location>
</feature>
<evidence type="ECO:0000313" key="3">
    <source>
        <dbReference type="Proteomes" id="UP001214628"/>
    </source>
</evidence>
<keyword evidence="3" id="KW-1185">Reference proteome</keyword>
<accession>A0AAF0FCQ6</accession>
<dbReference type="EMBL" id="CP118377">
    <property type="protein sequence ID" value="WFD44059.1"/>
    <property type="molecule type" value="Genomic_DNA"/>
</dbReference>
<reference evidence="2" key="1">
    <citation type="submission" date="2023-02" db="EMBL/GenBank/DDBJ databases">
        <title>Mating type loci evolution in Malassezia.</title>
        <authorList>
            <person name="Coelho M.A."/>
        </authorList>
    </citation>
    <scope>NUCLEOTIDE SEQUENCE</scope>
    <source>
        <strain evidence="2">CBS 14136</strain>
    </source>
</reference>
<dbReference type="AlphaFoldDB" id="A0AAF0FCQ6"/>
<gene>
    <name evidence="2" type="ORF">MPSI1_002724</name>
</gene>
<feature type="compositionally biased region" description="Basic and acidic residues" evidence="1">
    <location>
        <begin position="132"/>
        <end position="141"/>
    </location>
</feature>
<protein>
    <submittedName>
        <fullName evidence="2">Uncharacterized protein</fullName>
    </submittedName>
</protein>
<evidence type="ECO:0000256" key="1">
    <source>
        <dbReference type="SAM" id="MobiDB-lite"/>
    </source>
</evidence>
<dbReference type="Pfam" id="PF07047">
    <property type="entry name" value="OPA3"/>
    <property type="match status" value="1"/>
</dbReference>
<feature type="region of interest" description="Disordered" evidence="1">
    <location>
        <begin position="130"/>
        <end position="218"/>
    </location>
</feature>
<dbReference type="Proteomes" id="UP001214628">
    <property type="component" value="Chromosome 3"/>
</dbReference>
<dbReference type="InterPro" id="IPR010754">
    <property type="entry name" value="OPA3-like"/>
</dbReference>